<gene>
    <name evidence="10" type="ORF">comes_26100</name>
</gene>
<evidence type="ECO:0000313" key="10">
    <source>
        <dbReference type="EMBL" id="GLG88063.1"/>
    </source>
</evidence>
<sequence>MIDYRIGDCRELLKEIPDESVRLVVTSPPYNIGKPYGHYKDKIPLDKWQELISDVTREVYRILTPDGSFFLNLSPVPFGNDKEILPMPFLGYEIFKKNNLYLRNMITWTFNNMQNCTNRLSGRYENILWGVKDINNYIFNLDDIRIPYITQNDKRLDGGIGRNPTDVWYFDRVNNMTKKKLGLTHPTVYPLPMIIRILKMSSNPGDTILDPFAGSGTSLVAAKILGRNAIGFELDGKYKEECERRLNMEGTIPASVFEECRSEEEKKNDFLNAIAKLNSIDPNQLTIDDISGQE</sequence>
<organism evidence="10 11">
    <name type="scientific">Coprococcus comes</name>
    <dbReference type="NCBI Taxonomy" id="410072"/>
    <lineage>
        <taxon>Bacteria</taxon>
        <taxon>Bacillati</taxon>
        <taxon>Bacillota</taxon>
        <taxon>Clostridia</taxon>
        <taxon>Lachnospirales</taxon>
        <taxon>Lachnospiraceae</taxon>
        <taxon>Coprococcus</taxon>
    </lineage>
</organism>
<dbReference type="Proteomes" id="UP001145109">
    <property type="component" value="Unassembled WGS sequence"/>
</dbReference>
<dbReference type="Pfam" id="PF01555">
    <property type="entry name" value="N6_N4_Mtase"/>
    <property type="match status" value="1"/>
</dbReference>
<proteinExistence type="inferred from homology"/>
<keyword evidence="3" id="KW-0808">Transferase</keyword>
<dbReference type="EMBL" id="BSCI01000017">
    <property type="protein sequence ID" value="GLG88063.1"/>
    <property type="molecule type" value="Genomic_DNA"/>
</dbReference>
<evidence type="ECO:0000256" key="8">
    <source>
        <dbReference type="RuleBase" id="RU362026"/>
    </source>
</evidence>
<dbReference type="InterPro" id="IPR001091">
    <property type="entry name" value="RM_Methyltransferase"/>
</dbReference>
<dbReference type="PROSITE" id="PS00093">
    <property type="entry name" value="N4_MTASE"/>
    <property type="match status" value="1"/>
</dbReference>
<comment type="similarity">
    <text evidence="1">Belongs to the N(4)/N(6)-methyltransferase family. N(4) subfamily.</text>
</comment>
<protein>
    <recommendedName>
        <fullName evidence="8">Methyltransferase</fullName>
        <ecNumber evidence="8">2.1.1.-</ecNumber>
    </recommendedName>
</protein>
<reference evidence="10" key="1">
    <citation type="submission" date="2022-09" db="EMBL/GenBank/DDBJ databases">
        <title>Draft genome sequence of Coprococcus comes strain 31264.</title>
        <authorList>
            <person name="Atsushi H."/>
            <person name="Moriya O."/>
            <person name="Mitsuo S."/>
        </authorList>
    </citation>
    <scope>NUCLEOTIDE SEQUENCE</scope>
    <source>
        <strain evidence="10">JCM 31264</strain>
    </source>
</reference>
<name>A0AA37VFB2_9FIRM</name>
<keyword evidence="5" id="KW-0680">Restriction system</keyword>
<comment type="caution">
    <text evidence="10">The sequence shown here is derived from an EMBL/GenBank/DDBJ whole genome shotgun (WGS) entry which is preliminary data.</text>
</comment>
<keyword evidence="4" id="KW-0949">S-adenosyl-L-methionine</keyword>
<dbReference type="SUPFAM" id="SSF53335">
    <property type="entry name" value="S-adenosyl-L-methionine-dependent methyltransferases"/>
    <property type="match status" value="1"/>
</dbReference>
<evidence type="ECO:0000256" key="3">
    <source>
        <dbReference type="ARBA" id="ARBA00022679"/>
    </source>
</evidence>
<dbReference type="GO" id="GO:0015667">
    <property type="term" value="F:site-specific DNA-methyltransferase (cytosine-N4-specific) activity"/>
    <property type="evidence" value="ECO:0007669"/>
    <property type="project" value="UniProtKB-EC"/>
</dbReference>
<feature type="domain" description="DNA methylase N-4/N-6" evidence="9">
    <location>
        <begin position="21"/>
        <end position="241"/>
    </location>
</feature>
<dbReference type="GO" id="GO:0032259">
    <property type="term" value="P:methylation"/>
    <property type="evidence" value="ECO:0007669"/>
    <property type="project" value="UniProtKB-KW"/>
</dbReference>
<comment type="catalytic activity">
    <reaction evidence="7">
        <text>a 2'-deoxycytidine in DNA + S-adenosyl-L-methionine = an N(4)-methyl-2'-deoxycytidine in DNA + S-adenosyl-L-homocysteine + H(+)</text>
        <dbReference type="Rhea" id="RHEA:16857"/>
        <dbReference type="Rhea" id="RHEA-COMP:11369"/>
        <dbReference type="Rhea" id="RHEA-COMP:13674"/>
        <dbReference type="ChEBI" id="CHEBI:15378"/>
        <dbReference type="ChEBI" id="CHEBI:57856"/>
        <dbReference type="ChEBI" id="CHEBI:59789"/>
        <dbReference type="ChEBI" id="CHEBI:85452"/>
        <dbReference type="ChEBI" id="CHEBI:137933"/>
        <dbReference type="EC" id="2.1.1.113"/>
    </reaction>
</comment>
<evidence type="ECO:0000256" key="2">
    <source>
        <dbReference type="ARBA" id="ARBA00022603"/>
    </source>
</evidence>
<evidence type="ECO:0000259" key="9">
    <source>
        <dbReference type="Pfam" id="PF01555"/>
    </source>
</evidence>
<dbReference type="PRINTS" id="PR00508">
    <property type="entry name" value="S21N4MTFRASE"/>
</dbReference>
<evidence type="ECO:0000256" key="5">
    <source>
        <dbReference type="ARBA" id="ARBA00022747"/>
    </source>
</evidence>
<evidence type="ECO:0000256" key="4">
    <source>
        <dbReference type="ARBA" id="ARBA00022691"/>
    </source>
</evidence>
<dbReference type="GO" id="GO:0003677">
    <property type="term" value="F:DNA binding"/>
    <property type="evidence" value="ECO:0007669"/>
    <property type="project" value="UniProtKB-KW"/>
</dbReference>
<dbReference type="InterPro" id="IPR002941">
    <property type="entry name" value="DNA_methylase_N4/N6"/>
</dbReference>
<keyword evidence="2 10" id="KW-0489">Methyltransferase</keyword>
<evidence type="ECO:0000256" key="1">
    <source>
        <dbReference type="ARBA" id="ARBA00010203"/>
    </source>
</evidence>
<keyword evidence="6" id="KW-0238">DNA-binding</keyword>
<dbReference type="PANTHER" id="PTHR13370:SF3">
    <property type="entry name" value="TRNA (GUANINE(10)-N2)-METHYLTRANSFERASE HOMOLOG"/>
    <property type="match status" value="1"/>
</dbReference>
<dbReference type="GO" id="GO:0009307">
    <property type="term" value="P:DNA restriction-modification system"/>
    <property type="evidence" value="ECO:0007669"/>
    <property type="project" value="UniProtKB-KW"/>
</dbReference>
<dbReference type="RefSeq" id="WP_055249072.1">
    <property type="nucleotide sequence ID" value="NZ_BSCI01000017.1"/>
</dbReference>
<dbReference type="GO" id="GO:0008170">
    <property type="term" value="F:N-methyltransferase activity"/>
    <property type="evidence" value="ECO:0007669"/>
    <property type="project" value="InterPro"/>
</dbReference>
<reference evidence="10" key="2">
    <citation type="submission" date="2022-11" db="EMBL/GenBank/DDBJ databases">
        <title>Draft genome sequence of Coprococcus comes strain 31264.</title>
        <authorList>
            <person name="Hisatomi A."/>
            <person name="Ohkuma M."/>
            <person name="Sakamoto M."/>
        </authorList>
    </citation>
    <scope>NUCLEOTIDE SEQUENCE</scope>
    <source>
        <strain evidence="10">JCM 31264</strain>
    </source>
</reference>
<evidence type="ECO:0000313" key="11">
    <source>
        <dbReference type="Proteomes" id="UP001145109"/>
    </source>
</evidence>
<dbReference type="PANTHER" id="PTHR13370">
    <property type="entry name" value="RNA METHYLASE-RELATED"/>
    <property type="match status" value="1"/>
</dbReference>
<dbReference type="EC" id="2.1.1.-" evidence="8"/>
<evidence type="ECO:0000256" key="7">
    <source>
        <dbReference type="ARBA" id="ARBA00049120"/>
    </source>
</evidence>
<dbReference type="InterPro" id="IPR017985">
    <property type="entry name" value="MeTrfase_CN4_CS"/>
</dbReference>
<dbReference type="Gene3D" id="3.40.50.150">
    <property type="entry name" value="Vaccinia Virus protein VP39"/>
    <property type="match status" value="1"/>
</dbReference>
<dbReference type="GO" id="GO:0005737">
    <property type="term" value="C:cytoplasm"/>
    <property type="evidence" value="ECO:0007669"/>
    <property type="project" value="TreeGrafter"/>
</dbReference>
<evidence type="ECO:0000256" key="6">
    <source>
        <dbReference type="ARBA" id="ARBA00023125"/>
    </source>
</evidence>
<dbReference type="AlphaFoldDB" id="A0AA37VFB2"/>
<dbReference type="InterPro" id="IPR029063">
    <property type="entry name" value="SAM-dependent_MTases_sf"/>
</dbReference>
<accession>A0AA37VFB2</accession>